<dbReference type="Gene3D" id="3.40.390.30">
    <property type="entry name" value="Metalloproteases ('zincins'), catalytic domain"/>
    <property type="match status" value="1"/>
</dbReference>
<comment type="cofactor">
    <cofactor evidence="9">
        <name>Zn(2+)</name>
        <dbReference type="ChEBI" id="CHEBI:29105"/>
    </cofactor>
    <text evidence="9">Binds 1 zinc ion.</text>
</comment>
<evidence type="ECO:0000256" key="3">
    <source>
        <dbReference type="ARBA" id="ARBA00022552"/>
    </source>
</evidence>
<protein>
    <recommendedName>
        <fullName evidence="9">Endoribonuclease YbeY</fullName>
        <ecNumber evidence="9">3.1.-.-</ecNumber>
    </recommendedName>
</protein>
<feature type="binding site" evidence="9">
    <location>
        <position position="135"/>
    </location>
    <ligand>
        <name>Zn(2+)</name>
        <dbReference type="ChEBI" id="CHEBI:29105"/>
        <note>catalytic</note>
    </ligand>
</feature>
<dbReference type="AlphaFoldDB" id="A0A5D4FRQ2"/>
<dbReference type="GO" id="GO:0004222">
    <property type="term" value="F:metalloendopeptidase activity"/>
    <property type="evidence" value="ECO:0007669"/>
    <property type="project" value="InterPro"/>
</dbReference>
<dbReference type="SUPFAM" id="SSF55486">
    <property type="entry name" value="Metalloproteases ('zincins'), catalytic domain"/>
    <property type="match status" value="1"/>
</dbReference>
<dbReference type="Pfam" id="PF02130">
    <property type="entry name" value="YbeY"/>
    <property type="match status" value="1"/>
</dbReference>
<dbReference type="PROSITE" id="PS01306">
    <property type="entry name" value="UPF0054"/>
    <property type="match status" value="1"/>
</dbReference>
<dbReference type="NCBIfam" id="TIGR00043">
    <property type="entry name" value="rRNA maturation RNase YbeY"/>
    <property type="match status" value="1"/>
</dbReference>
<evidence type="ECO:0000256" key="1">
    <source>
        <dbReference type="ARBA" id="ARBA00010875"/>
    </source>
</evidence>
<dbReference type="GO" id="GO:0004521">
    <property type="term" value="F:RNA endonuclease activity"/>
    <property type="evidence" value="ECO:0007669"/>
    <property type="project" value="UniProtKB-UniRule"/>
</dbReference>
<keyword evidence="2 9" id="KW-0690">Ribosome biogenesis</keyword>
<keyword evidence="9" id="KW-0963">Cytoplasm</keyword>
<reference evidence="11 12" key="1">
    <citation type="submission" date="2019-08" db="EMBL/GenBank/DDBJ databases">
        <title>Draft genome of C. urealyticum strain VH4248.</title>
        <authorList>
            <person name="Navas J."/>
        </authorList>
    </citation>
    <scope>NUCLEOTIDE SEQUENCE [LARGE SCALE GENOMIC DNA]</scope>
    <source>
        <strain evidence="11 12">VH4248</strain>
    </source>
</reference>
<evidence type="ECO:0000313" key="12">
    <source>
        <dbReference type="Proteomes" id="UP000324726"/>
    </source>
</evidence>
<comment type="subcellular location">
    <subcellularLocation>
        <location evidence="9">Cytoplasm</location>
    </subcellularLocation>
</comment>
<evidence type="ECO:0000256" key="6">
    <source>
        <dbReference type="ARBA" id="ARBA00022759"/>
    </source>
</evidence>
<organism evidence="11 12">
    <name type="scientific">Corynebacterium urealyticum</name>
    <dbReference type="NCBI Taxonomy" id="43771"/>
    <lineage>
        <taxon>Bacteria</taxon>
        <taxon>Bacillati</taxon>
        <taxon>Actinomycetota</taxon>
        <taxon>Actinomycetes</taxon>
        <taxon>Mycobacteriales</taxon>
        <taxon>Corynebacteriaceae</taxon>
        <taxon>Corynebacterium</taxon>
    </lineage>
</organism>
<dbReference type="GO" id="GO:0008270">
    <property type="term" value="F:zinc ion binding"/>
    <property type="evidence" value="ECO:0007669"/>
    <property type="project" value="UniProtKB-UniRule"/>
</dbReference>
<keyword evidence="4 9" id="KW-0540">Nuclease</keyword>
<sequence>MENPLVSIEVFNESGWGEINEEELIDVARYTLWTMDVHSSAELSIHIVDEETIADLHLRWLNLPGPTDVMSFPMDELTPGWGRKDGPPVSPAMLGDIMLCPSFAKGQAERAGHSLAHELDLLTVHGVLHLLGFDHVTPEEEQQMFSIQNEVLANWYDSQEERGVKFGPKPSGAAAFPSAADRDDSGSGSSFSSGLETEPK</sequence>
<evidence type="ECO:0000313" key="11">
    <source>
        <dbReference type="EMBL" id="TYR20408.1"/>
    </source>
</evidence>
<dbReference type="OMA" id="RMRIHPL"/>
<dbReference type="GO" id="GO:0006364">
    <property type="term" value="P:rRNA processing"/>
    <property type="evidence" value="ECO:0007669"/>
    <property type="project" value="UniProtKB-UniRule"/>
</dbReference>
<comment type="caution">
    <text evidence="11">The sequence shown here is derived from an EMBL/GenBank/DDBJ whole genome shotgun (WGS) entry which is preliminary data.</text>
</comment>
<evidence type="ECO:0000256" key="2">
    <source>
        <dbReference type="ARBA" id="ARBA00022517"/>
    </source>
</evidence>
<evidence type="ECO:0000256" key="5">
    <source>
        <dbReference type="ARBA" id="ARBA00022723"/>
    </source>
</evidence>
<dbReference type="EMBL" id="VSZI01000001">
    <property type="protein sequence ID" value="TYR20408.1"/>
    <property type="molecule type" value="Genomic_DNA"/>
</dbReference>
<dbReference type="GO" id="GO:0005737">
    <property type="term" value="C:cytoplasm"/>
    <property type="evidence" value="ECO:0007669"/>
    <property type="project" value="UniProtKB-SubCell"/>
</dbReference>
<feature type="region of interest" description="Disordered" evidence="10">
    <location>
        <begin position="162"/>
        <end position="200"/>
    </location>
</feature>
<evidence type="ECO:0000256" key="8">
    <source>
        <dbReference type="ARBA" id="ARBA00022833"/>
    </source>
</evidence>
<accession>A0A5D4FRQ2</accession>
<evidence type="ECO:0000256" key="4">
    <source>
        <dbReference type="ARBA" id="ARBA00022722"/>
    </source>
</evidence>
<comment type="similarity">
    <text evidence="1 9">Belongs to the endoribonuclease YbeY family.</text>
</comment>
<gene>
    <name evidence="9 11" type="primary">ybeY</name>
    <name evidence="11" type="ORF">FYJ87_05475</name>
</gene>
<feature type="binding site" evidence="9">
    <location>
        <position position="125"/>
    </location>
    <ligand>
        <name>Zn(2+)</name>
        <dbReference type="ChEBI" id="CHEBI:29105"/>
        <note>catalytic</note>
    </ligand>
</feature>
<keyword evidence="6 9" id="KW-0255">Endonuclease</keyword>
<keyword evidence="8 9" id="KW-0862">Zinc</keyword>
<dbReference type="EC" id="3.1.-.-" evidence="9"/>
<dbReference type="HAMAP" id="MF_00009">
    <property type="entry name" value="Endoribonucl_YbeY"/>
    <property type="match status" value="1"/>
</dbReference>
<evidence type="ECO:0000256" key="10">
    <source>
        <dbReference type="SAM" id="MobiDB-lite"/>
    </source>
</evidence>
<dbReference type="Proteomes" id="UP000324726">
    <property type="component" value="Unassembled WGS sequence"/>
</dbReference>
<comment type="function">
    <text evidence="9">Single strand-specific metallo-endoribonuclease involved in late-stage 70S ribosome quality control and in maturation of the 3' terminus of the 16S rRNA.</text>
</comment>
<proteinExistence type="inferred from homology"/>
<dbReference type="PANTHER" id="PTHR46986:SF1">
    <property type="entry name" value="ENDORIBONUCLEASE YBEY, CHLOROPLASTIC"/>
    <property type="match status" value="1"/>
</dbReference>
<dbReference type="InterPro" id="IPR023091">
    <property type="entry name" value="MetalPrtase_cat_dom_sf_prd"/>
</dbReference>
<keyword evidence="5 9" id="KW-0479">Metal-binding</keyword>
<keyword evidence="3 9" id="KW-0698">rRNA processing</keyword>
<feature type="binding site" evidence="9">
    <location>
        <position position="129"/>
    </location>
    <ligand>
        <name>Zn(2+)</name>
        <dbReference type="ChEBI" id="CHEBI:29105"/>
        <note>catalytic</note>
    </ligand>
</feature>
<dbReference type="PANTHER" id="PTHR46986">
    <property type="entry name" value="ENDORIBONUCLEASE YBEY, CHLOROPLASTIC"/>
    <property type="match status" value="1"/>
</dbReference>
<evidence type="ECO:0000256" key="9">
    <source>
        <dbReference type="HAMAP-Rule" id="MF_00009"/>
    </source>
</evidence>
<evidence type="ECO:0000256" key="7">
    <source>
        <dbReference type="ARBA" id="ARBA00022801"/>
    </source>
</evidence>
<dbReference type="InterPro" id="IPR002036">
    <property type="entry name" value="YbeY"/>
</dbReference>
<name>A0A5D4FRQ2_9CORY</name>
<keyword evidence="7 9" id="KW-0378">Hydrolase</keyword>
<dbReference type="InterPro" id="IPR020549">
    <property type="entry name" value="YbeY_CS"/>
</dbReference>